<gene>
    <name evidence="1" type="ORF">C7477_11930</name>
</gene>
<dbReference type="Proteomes" id="UP000247454">
    <property type="component" value="Unassembled WGS sequence"/>
</dbReference>
<proteinExistence type="predicted"/>
<reference evidence="1 2" key="1">
    <citation type="submission" date="2018-06" db="EMBL/GenBank/DDBJ databases">
        <title>Genomic Encyclopedia of Type Strains, Phase III (KMG-III): the genomes of soil and plant-associated and newly described type strains.</title>
        <authorList>
            <person name="Whitman W."/>
        </authorList>
    </citation>
    <scope>NUCLEOTIDE SEQUENCE [LARGE SCALE GENOMIC DNA]</scope>
    <source>
        <strain evidence="1 2">ORS 1419</strain>
    </source>
</reference>
<organism evidence="1 2">
    <name type="scientific">Phyllobacterium leguminum</name>
    <dbReference type="NCBI Taxonomy" id="314237"/>
    <lineage>
        <taxon>Bacteria</taxon>
        <taxon>Pseudomonadati</taxon>
        <taxon>Pseudomonadota</taxon>
        <taxon>Alphaproteobacteria</taxon>
        <taxon>Hyphomicrobiales</taxon>
        <taxon>Phyllobacteriaceae</taxon>
        <taxon>Phyllobacterium</taxon>
    </lineage>
</organism>
<comment type="caution">
    <text evidence="1">The sequence shown here is derived from an EMBL/GenBank/DDBJ whole genome shotgun (WGS) entry which is preliminary data.</text>
</comment>
<keyword evidence="2" id="KW-1185">Reference proteome</keyword>
<protein>
    <submittedName>
        <fullName evidence="1">Uncharacterized protein YdeI (YjbR/CyaY-like superfamily)</fullName>
    </submittedName>
</protein>
<evidence type="ECO:0000313" key="1">
    <source>
        <dbReference type="EMBL" id="PYE86802.1"/>
    </source>
</evidence>
<accession>A0A318SZS9</accession>
<sequence>MDIDVTRTLSFATTADFAEWLALHHARESEIWVKLYKKSSGTPSVSWSEAVIEAIAWGWIDGIKKSNDETSWFQRFTPRRAKSGWSKINRDHAERLVAEGRMREPGLKEVAAAKADGRWDAAYAGSAAMEFPEIFLAALAANTAAKTTFDSLKRSQLYSMYHRLHTAKKEETRRNLMAKMIEMLSRGEVFR</sequence>
<name>A0A318SZS9_9HYPH</name>
<evidence type="ECO:0000313" key="2">
    <source>
        <dbReference type="Proteomes" id="UP000247454"/>
    </source>
</evidence>
<dbReference type="Pfam" id="PF13376">
    <property type="entry name" value="OmdA"/>
    <property type="match status" value="1"/>
</dbReference>
<dbReference type="EMBL" id="QJTF01000019">
    <property type="protein sequence ID" value="PYE86802.1"/>
    <property type="molecule type" value="Genomic_DNA"/>
</dbReference>
<dbReference type="AlphaFoldDB" id="A0A318SZS9"/>